<evidence type="ECO:0000313" key="3">
    <source>
        <dbReference type="Proteomes" id="UP000242317"/>
    </source>
</evidence>
<evidence type="ECO:0000313" key="2">
    <source>
        <dbReference type="EMBL" id="SDC36596.1"/>
    </source>
</evidence>
<evidence type="ECO:0000256" key="1">
    <source>
        <dbReference type="SAM" id="Coils"/>
    </source>
</evidence>
<protein>
    <submittedName>
        <fullName evidence="2">Uncharacterized protein</fullName>
    </submittedName>
</protein>
<dbReference type="AlphaFoldDB" id="A0A1G6L1X2"/>
<dbReference type="Proteomes" id="UP000242317">
    <property type="component" value="Unassembled WGS sequence"/>
</dbReference>
<keyword evidence="1" id="KW-0175">Coiled coil</keyword>
<organism evidence="2 3">
    <name type="scientific">Acinetobacter marinus</name>
    <dbReference type="NCBI Taxonomy" id="281375"/>
    <lineage>
        <taxon>Bacteria</taxon>
        <taxon>Pseudomonadati</taxon>
        <taxon>Pseudomonadota</taxon>
        <taxon>Gammaproteobacteria</taxon>
        <taxon>Moraxellales</taxon>
        <taxon>Moraxellaceae</taxon>
        <taxon>Acinetobacter</taxon>
    </lineage>
</organism>
<dbReference type="EMBL" id="FMYK01000004">
    <property type="protein sequence ID" value="SDC36596.1"/>
    <property type="molecule type" value="Genomic_DNA"/>
</dbReference>
<feature type="coiled-coil region" evidence="1">
    <location>
        <begin position="113"/>
        <end position="150"/>
    </location>
</feature>
<sequence length="361" mass="41633">MIKLSATEQVEELKREIFDFEESLTSPRYHSMSQRKKTQVLQDFLKHLSQSVLSITFKSKSNGISLEQLYGMQEEQEALFLTKYSKVNANFILGHIDLQDKYNELNESHVRMSDELALKLKRIEEDASQIKQLRSELQFCQNDLSSKSETISLVQDELELLYINHLQEKAKWKSQNQLLLQQVYALQEQLTDKIDDAHTSFERNYEAQLSKLKQQLYDVQDELVRMYDQGVHEAGSLQRKLGAAELVKSGLVYQLGSVLVSGAKHRQVAQIPLGVLKVTKEHLIKVISDEITAHESLDEFTDAQKGELAKQHLSYRIGKTVLKDLKGLNRLKKLPVDLIKEVLAFNDEKKRIEMTDKEEQS</sequence>
<proteinExistence type="predicted"/>
<accession>A0A1G6L1X2</accession>
<name>A0A1G6L1X2_9GAMM</name>
<dbReference type="OrthoDB" id="8914008at2"/>
<gene>
    <name evidence="2" type="ORF">SAMN05421749_104253</name>
</gene>
<dbReference type="RefSeq" id="WP_143005208.1">
    <property type="nucleotide sequence ID" value="NZ_FMYK01000004.1"/>
</dbReference>
<keyword evidence="3" id="KW-1185">Reference proteome</keyword>
<reference evidence="3" key="1">
    <citation type="submission" date="2016-09" db="EMBL/GenBank/DDBJ databases">
        <authorList>
            <person name="Varghese N."/>
            <person name="Submissions S."/>
        </authorList>
    </citation>
    <scope>NUCLEOTIDE SEQUENCE [LARGE SCALE GENOMIC DNA]</scope>
    <source>
        <strain evidence="3">ANC 3699</strain>
    </source>
</reference>